<dbReference type="RefSeq" id="WP_096054843.1">
    <property type="nucleotide sequence ID" value="NZ_CP023344.1"/>
</dbReference>
<dbReference type="Pfam" id="PF13439">
    <property type="entry name" value="Glyco_transf_4"/>
    <property type="match status" value="1"/>
</dbReference>
<dbReference type="SUPFAM" id="SSF53756">
    <property type="entry name" value="UDP-Glycosyltransferase/glycogen phosphorylase"/>
    <property type="match status" value="1"/>
</dbReference>
<proteinExistence type="predicted"/>
<evidence type="ECO:0000313" key="3">
    <source>
        <dbReference type="EMBL" id="ATC63211.1"/>
    </source>
</evidence>
<feature type="domain" description="Glycosyltransferase subfamily 4-like N-terminal" evidence="2">
    <location>
        <begin position="14"/>
        <end position="181"/>
    </location>
</feature>
<reference evidence="3 4" key="1">
    <citation type="submission" date="2017-09" db="EMBL/GenBank/DDBJ databases">
        <title>Complete genome sequence of Verrucomicrobial strain HZ-65, isolated from freshwater.</title>
        <authorList>
            <person name="Choi A."/>
        </authorList>
    </citation>
    <scope>NUCLEOTIDE SEQUENCE [LARGE SCALE GENOMIC DNA]</scope>
    <source>
        <strain evidence="3 4">HZ-65</strain>
    </source>
</reference>
<evidence type="ECO:0000259" key="2">
    <source>
        <dbReference type="Pfam" id="PF13439"/>
    </source>
</evidence>
<dbReference type="InterPro" id="IPR028098">
    <property type="entry name" value="Glyco_trans_4-like_N"/>
</dbReference>
<dbReference type="EMBL" id="CP023344">
    <property type="protein sequence ID" value="ATC63211.1"/>
    <property type="molecule type" value="Genomic_DNA"/>
</dbReference>
<dbReference type="Pfam" id="PF00534">
    <property type="entry name" value="Glycos_transf_1"/>
    <property type="match status" value="1"/>
</dbReference>
<sequence>MKLALVTETFPPEINGVAMTLSHLVEGLAHRGHHVTVLRPRQGPSDHERIDGLYREHLFRSVPIPGYAFLRLGLPARGQLIRLWRTERPDLVHIATEGPLGYSALLAARKLGLPVTSSFHTNFHSYSRHYGFAFLTRPALAYLRHFHNRTRITLSPTVELNDELTRDGFRDMRLMSRGVNTRVFNPQLRSESLRASLGAAPNDLLIVHVSRLAAEKNYPLLFESYAAIRATRPDAKLVIVSDGPLRKKLSRQHPSVRFTGFLSRDLLAAHYAAADLFLYPSLTETFGNVTTESMASGLPVVAFNYAAAARFIRHGENGWLVPFGDRAAFIAAATQVASDASLRARLGPAARQTAERISWDFVLDHLERDFASVLATHKNNSAIPSAPIPAILPPTPR</sequence>
<evidence type="ECO:0000259" key="1">
    <source>
        <dbReference type="Pfam" id="PF00534"/>
    </source>
</evidence>
<dbReference type="InterPro" id="IPR001296">
    <property type="entry name" value="Glyco_trans_1"/>
</dbReference>
<dbReference type="KEGG" id="vbh:CMV30_04165"/>
<organism evidence="3 4">
    <name type="scientific">Nibricoccus aquaticus</name>
    <dbReference type="NCBI Taxonomy" id="2576891"/>
    <lineage>
        <taxon>Bacteria</taxon>
        <taxon>Pseudomonadati</taxon>
        <taxon>Verrucomicrobiota</taxon>
        <taxon>Opitutia</taxon>
        <taxon>Opitutales</taxon>
        <taxon>Opitutaceae</taxon>
        <taxon>Nibricoccus</taxon>
    </lineage>
</organism>
<dbReference type="PANTHER" id="PTHR45947:SF3">
    <property type="entry name" value="SULFOQUINOVOSYL TRANSFERASE SQD2"/>
    <property type="match status" value="1"/>
</dbReference>
<name>A0A290QFT3_9BACT</name>
<evidence type="ECO:0000313" key="4">
    <source>
        <dbReference type="Proteomes" id="UP000217265"/>
    </source>
</evidence>
<dbReference type="AlphaFoldDB" id="A0A290QFT3"/>
<dbReference type="Proteomes" id="UP000217265">
    <property type="component" value="Chromosome"/>
</dbReference>
<feature type="domain" description="Glycosyl transferase family 1" evidence="1">
    <location>
        <begin position="191"/>
        <end position="352"/>
    </location>
</feature>
<dbReference type="GO" id="GO:0016757">
    <property type="term" value="F:glycosyltransferase activity"/>
    <property type="evidence" value="ECO:0007669"/>
    <property type="project" value="InterPro"/>
</dbReference>
<dbReference type="PANTHER" id="PTHR45947">
    <property type="entry name" value="SULFOQUINOVOSYL TRANSFERASE SQD2"/>
    <property type="match status" value="1"/>
</dbReference>
<keyword evidence="4" id="KW-1185">Reference proteome</keyword>
<protein>
    <submittedName>
        <fullName evidence="3">Glycosyl transferase family 1</fullName>
    </submittedName>
</protein>
<keyword evidence="3" id="KW-0808">Transferase</keyword>
<dbReference type="InterPro" id="IPR050194">
    <property type="entry name" value="Glycosyltransferase_grp1"/>
</dbReference>
<dbReference type="Gene3D" id="3.40.50.2000">
    <property type="entry name" value="Glycogen Phosphorylase B"/>
    <property type="match status" value="2"/>
</dbReference>
<dbReference type="CDD" id="cd03814">
    <property type="entry name" value="GT4-like"/>
    <property type="match status" value="1"/>
</dbReference>
<dbReference type="OrthoDB" id="9802525at2"/>
<gene>
    <name evidence="3" type="ORF">CMV30_04165</name>
</gene>
<accession>A0A290QFT3</accession>